<name>A0A975NC19_9BRAD</name>
<gene>
    <name evidence="6" type="ORF">KMZ29_21915</name>
</gene>
<accession>A0A975NC19</accession>
<sequence length="281" mass="30384">MESFLGPWAKEENVELISLQPEEAHTKLVEHIECDLLIYNVGTAASIHEMLAELQVLHTLRREAALVILSDDESPVSVISAINCGAQGYFTNSMVPALALQALSFVLRGGTYFPPAILAGHAANGAPTVEYTHQHSSPDTSHGQPPPGSGQLGQMPTGEKQLSFFQQQGSLFGEKALVQPCERPPSIRCDDAISRPELTVRQQAVLSCLCRGDPNKVIGRKLGMTETTVKVHVREIMRKLGVSNRTQVAIAASLNCSIPDSVAELIPQDPPTLVKSSEPRH</sequence>
<evidence type="ECO:0000256" key="2">
    <source>
        <dbReference type="ARBA" id="ARBA00023125"/>
    </source>
</evidence>
<keyword evidence="2" id="KW-0238">DNA-binding</keyword>
<dbReference type="SMART" id="SM00421">
    <property type="entry name" value="HTH_LUXR"/>
    <property type="match status" value="1"/>
</dbReference>
<dbReference type="InterPro" id="IPR000792">
    <property type="entry name" value="Tscrpt_reg_LuxR_C"/>
</dbReference>
<evidence type="ECO:0000256" key="3">
    <source>
        <dbReference type="ARBA" id="ARBA00023163"/>
    </source>
</evidence>
<dbReference type="InterPro" id="IPR016032">
    <property type="entry name" value="Sig_transdc_resp-reg_C-effctor"/>
</dbReference>
<dbReference type="CDD" id="cd06170">
    <property type="entry name" value="LuxR_C_like"/>
    <property type="match status" value="1"/>
</dbReference>
<dbReference type="PROSITE" id="PS50043">
    <property type="entry name" value="HTH_LUXR_2"/>
    <property type="match status" value="1"/>
</dbReference>
<evidence type="ECO:0000256" key="4">
    <source>
        <dbReference type="SAM" id="MobiDB-lite"/>
    </source>
</evidence>
<evidence type="ECO:0000259" key="5">
    <source>
        <dbReference type="PROSITE" id="PS50043"/>
    </source>
</evidence>
<dbReference type="PANTHER" id="PTHR44688">
    <property type="entry name" value="DNA-BINDING TRANSCRIPTIONAL ACTIVATOR DEVR_DOSR"/>
    <property type="match status" value="1"/>
</dbReference>
<dbReference type="Proteomes" id="UP000680839">
    <property type="component" value="Chromosome"/>
</dbReference>
<dbReference type="PRINTS" id="PR00038">
    <property type="entry name" value="HTHLUXR"/>
</dbReference>
<dbReference type="AlphaFoldDB" id="A0A975NC19"/>
<dbReference type="EMBL" id="CP076134">
    <property type="protein sequence ID" value="QWG12337.1"/>
    <property type="molecule type" value="Genomic_DNA"/>
</dbReference>
<protein>
    <submittedName>
        <fullName evidence="6">Response regulator transcription factor</fullName>
    </submittedName>
</protein>
<dbReference type="RefSeq" id="WP_215621159.1">
    <property type="nucleotide sequence ID" value="NZ_CP076134.1"/>
</dbReference>
<keyword evidence="3" id="KW-0804">Transcription</keyword>
<keyword evidence="1" id="KW-0805">Transcription regulation</keyword>
<proteinExistence type="predicted"/>
<dbReference type="PANTHER" id="PTHR44688:SF16">
    <property type="entry name" value="DNA-BINDING TRANSCRIPTIONAL ACTIVATOR DEVR_DOSR"/>
    <property type="match status" value="1"/>
</dbReference>
<dbReference type="Gene3D" id="1.10.10.10">
    <property type="entry name" value="Winged helix-like DNA-binding domain superfamily/Winged helix DNA-binding domain"/>
    <property type="match status" value="1"/>
</dbReference>
<reference evidence="6" key="1">
    <citation type="submission" date="2021-06" db="EMBL/GenBank/DDBJ databases">
        <title>Bradyrhizobium sp. S2-20-1 Genome sequencing.</title>
        <authorList>
            <person name="Jin L."/>
        </authorList>
    </citation>
    <scope>NUCLEOTIDE SEQUENCE</scope>
    <source>
        <strain evidence="6">S2-20-1</strain>
    </source>
</reference>
<evidence type="ECO:0000256" key="1">
    <source>
        <dbReference type="ARBA" id="ARBA00023015"/>
    </source>
</evidence>
<dbReference type="GO" id="GO:0006355">
    <property type="term" value="P:regulation of DNA-templated transcription"/>
    <property type="evidence" value="ECO:0007669"/>
    <property type="project" value="InterPro"/>
</dbReference>
<evidence type="ECO:0000313" key="6">
    <source>
        <dbReference type="EMBL" id="QWG12337.1"/>
    </source>
</evidence>
<dbReference type="SUPFAM" id="SSF46894">
    <property type="entry name" value="C-terminal effector domain of the bipartite response regulators"/>
    <property type="match status" value="1"/>
</dbReference>
<dbReference type="Pfam" id="PF00196">
    <property type="entry name" value="GerE"/>
    <property type="match status" value="1"/>
</dbReference>
<organism evidence="6 7">
    <name type="scientific">Bradyrhizobium sediminis</name>
    <dbReference type="NCBI Taxonomy" id="2840469"/>
    <lineage>
        <taxon>Bacteria</taxon>
        <taxon>Pseudomonadati</taxon>
        <taxon>Pseudomonadota</taxon>
        <taxon>Alphaproteobacteria</taxon>
        <taxon>Hyphomicrobiales</taxon>
        <taxon>Nitrobacteraceae</taxon>
        <taxon>Bradyrhizobium</taxon>
    </lineage>
</organism>
<feature type="region of interest" description="Disordered" evidence="4">
    <location>
        <begin position="129"/>
        <end position="156"/>
    </location>
</feature>
<evidence type="ECO:0000313" key="7">
    <source>
        <dbReference type="Proteomes" id="UP000680839"/>
    </source>
</evidence>
<dbReference type="InterPro" id="IPR036388">
    <property type="entry name" value="WH-like_DNA-bd_sf"/>
</dbReference>
<feature type="domain" description="HTH luxR-type" evidence="5">
    <location>
        <begin position="191"/>
        <end position="255"/>
    </location>
</feature>
<dbReference type="GO" id="GO:0003677">
    <property type="term" value="F:DNA binding"/>
    <property type="evidence" value="ECO:0007669"/>
    <property type="project" value="UniProtKB-KW"/>
</dbReference>
<dbReference type="Gene3D" id="3.40.50.2300">
    <property type="match status" value="1"/>
</dbReference>